<protein>
    <submittedName>
        <fullName evidence="1">Uncharacterized protein</fullName>
    </submittedName>
</protein>
<evidence type="ECO:0000313" key="2">
    <source>
        <dbReference type="Proteomes" id="UP001321749"/>
    </source>
</evidence>
<keyword evidence="2" id="KW-1185">Reference proteome</keyword>
<reference evidence="1" key="1">
    <citation type="journal article" date="2023" name="Mol. Phylogenet. Evol.">
        <title>Genome-scale phylogeny and comparative genomics of the fungal order Sordariales.</title>
        <authorList>
            <person name="Hensen N."/>
            <person name="Bonometti L."/>
            <person name="Westerberg I."/>
            <person name="Brannstrom I.O."/>
            <person name="Guillou S."/>
            <person name="Cros-Aarteil S."/>
            <person name="Calhoun S."/>
            <person name="Haridas S."/>
            <person name="Kuo A."/>
            <person name="Mondo S."/>
            <person name="Pangilinan J."/>
            <person name="Riley R."/>
            <person name="LaButti K."/>
            <person name="Andreopoulos B."/>
            <person name="Lipzen A."/>
            <person name="Chen C."/>
            <person name="Yan M."/>
            <person name="Daum C."/>
            <person name="Ng V."/>
            <person name="Clum A."/>
            <person name="Steindorff A."/>
            <person name="Ohm R.A."/>
            <person name="Martin F."/>
            <person name="Silar P."/>
            <person name="Natvig D.O."/>
            <person name="Lalanne C."/>
            <person name="Gautier V."/>
            <person name="Ament-Velasquez S.L."/>
            <person name="Kruys A."/>
            <person name="Hutchinson M.I."/>
            <person name="Powell A.J."/>
            <person name="Barry K."/>
            <person name="Miller A.N."/>
            <person name="Grigoriev I.V."/>
            <person name="Debuchy R."/>
            <person name="Gladieux P."/>
            <person name="Hiltunen Thoren M."/>
            <person name="Johannesson H."/>
        </authorList>
    </citation>
    <scope>NUCLEOTIDE SEQUENCE</scope>
    <source>
        <strain evidence="1">PSN324</strain>
    </source>
</reference>
<gene>
    <name evidence="1" type="ORF">QBC42DRAFT_272503</name>
</gene>
<reference evidence="1" key="2">
    <citation type="submission" date="2023-06" db="EMBL/GenBank/DDBJ databases">
        <authorList>
            <consortium name="Lawrence Berkeley National Laboratory"/>
            <person name="Mondo S.J."/>
            <person name="Hensen N."/>
            <person name="Bonometti L."/>
            <person name="Westerberg I."/>
            <person name="Brannstrom I.O."/>
            <person name="Guillou S."/>
            <person name="Cros-Aarteil S."/>
            <person name="Calhoun S."/>
            <person name="Haridas S."/>
            <person name="Kuo A."/>
            <person name="Pangilinan J."/>
            <person name="Riley R."/>
            <person name="Labutti K."/>
            <person name="Andreopoulos B."/>
            <person name="Lipzen A."/>
            <person name="Chen C."/>
            <person name="Yanf M."/>
            <person name="Daum C."/>
            <person name="Ng V."/>
            <person name="Clum A."/>
            <person name="Steindorff A."/>
            <person name="Ohm R."/>
            <person name="Martin F."/>
            <person name="Silar P."/>
            <person name="Natvig D."/>
            <person name="Lalanne C."/>
            <person name="Gautier V."/>
            <person name="Ament-Velasquez S.L."/>
            <person name="Kruys A."/>
            <person name="Hutchinson M.I."/>
            <person name="Powell A.J."/>
            <person name="Barry K."/>
            <person name="Miller A.N."/>
            <person name="Grigoriev I.V."/>
            <person name="Debuchy R."/>
            <person name="Gladieux P."/>
            <person name="Thoren M.H."/>
            <person name="Johannesson H."/>
        </authorList>
    </citation>
    <scope>NUCLEOTIDE SEQUENCE</scope>
    <source>
        <strain evidence="1">PSN324</strain>
    </source>
</reference>
<sequence>MLIIRTADDLIDFVDGTEERKTIINKIQELAQQVVCDAKDMIVMSNPDLLQLAAPLPKSAEALNDFLYGEMGTIIEKWSRTRGYAIAANPCMGPTLLWIRGNKVTNRENQIAVFIFIRTPKLRYDGGIVGDDAEASTRARIVIRSPISHTHFAESPLEYQVGDIVILETDEELVRREGGASQGICMLYVGHRTIPRESNMKGDYA</sequence>
<dbReference type="AlphaFoldDB" id="A0AAV9HMY2"/>
<proteinExistence type="predicted"/>
<comment type="caution">
    <text evidence="1">The sequence shown here is derived from an EMBL/GenBank/DDBJ whole genome shotgun (WGS) entry which is preliminary data.</text>
</comment>
<dbReference type="EMBL" id="MU865013">
    <property type="protein sequence ID" value="KAK4460416.1"/>
    <property type="molecule type" value="Genomic_DNA"/>
</dbReference>
<name>A0AAV9HMY2_9PEZI</name>
<evidence type="ECO:0000313" key="1">
    <source>
        <dbReference type="EMBL" id="KAK4460416.1"/>
    </source>
</evidence>
<accession>A0AAV9HMY2</accession>
<dbReference type="Proteomes" id="UP001321749">
    <property type="component" value="Unassembled WGS sequence"/>
</dbReference>
<organism evidence="1 2">
    <name type="scientific">Cladorrhinum samala</name>
    <dbReference type="NCBI Taxonomy" id="585594"/>
    <lineage>
        <taxon>Eukaryota</taxon>
        <taxon>Fungi</taxon>
        <taxon>Dikarya</taxon>
        <taxon>Ascomycota</taxon>
        <taxon>Pezizomycotina</taxon>
        <taxon>Sordariomycetes</taxon>
        <taxon>Sordariomycetidae</taxon>
        <taxon>Sordariales</taxon>
        <taxon>Podosporaceae</taxon>
        <taxon>Cladorrhinum</taxon>
    </lineage>
</organism>